<reference evidence="1 2" key="1">
    <citation type="submission" date="2020-09" db="EMBL/GenBank/DDBJ databases">
        <title>De no assembly of potato wild relative species, Solanum commersonii.</title>
        <authorList>
            <person name="Cho K."/>
        </authorList>
    </citation>
    <scope>NUCLEOTIDE SEQUENCE [LARGE SCALE GENOMIC DNA]</scope>
    <source>
        <strain evidence="1">LZ3.2</strain>
        <tissue evidence="1">Leaf</tissue>
    </source>
</reference>
<comment type="caution">
    <text evidence="1">The sequence shown here is derived from an EMBL/GenBank/DDBJ whole genome shotgun (WGS) entry which is preliminary data.</text>
</comment>
<organism evidence="1 2">
    <name type="scientific">Solanum commersonii</name>
    <name type="common">Commerson's wild potato</name>
    <name type="synonym">Commerson's nightshade</name>
    <dbReference type="NCBI Taxonomy" id="4109"/>
    <lineage>
        <taxon>Eukaryota</taxon>
        <taxon>Viridiplantae</taxon>
        <taxon>Streptophyta</taxon>
        <taxon>Embryophyta</taxon>
        <taxon>Tracheophyta</taxon>
        <taxon>Spermatophyta</taxon>
        <taxon>Magnoliopsida</taxon>
        <taxon>eudicotyledons</taxon>
        <taxon>Gunneridae</taxon>
        <taxon>Pentapetalae</taxon>
        <taxon>asterids</taxon>
        <taxon>lamiids</taxon>
        <taxon>Solanales</taxon>
        <taxon>Solanaceae</taxon>
        <taxon>Solanoideae</taxon>
        <taxon>Solaneae</taxon>
        <taxon>Solanum</taxon>
    </lineage>
</organism>
<gene>
    <name evidence="1" type="ORF">H5410_031809</name>
</gene>
<proteinExistence type="predicted"/>
<keyword evidence="2" id="KW-1185">Reference proteome</keyword>
<evidence type="ECO:0000313" key="1">
    <source>
        <dbReference type="EMBL" id="KAG5600439.1"/>
    </source>
</evidence>
<protein>
    <submittedName>
        <fullName evidence="1">Uncharacterized protein</fullName>
    </submittedName>
</protein>
<name>A0A9J5YL19_SOLCO</name>
<sequence length="76" mass="8131">MEKPDAELISEETEVGFLAVSSTMSERLFEGDLPEGKGSKSCILAAEAELVAVQSLASLRGDVQPTLLEHELESPN</sequence>
<dbReference type="AlphaFoldDB" id="A0A9J5YL19"/>
<accession>A0A9J5YL19</accession>
<dbReference type="EMBL" id="JACXVP010000006">
    <property type="protein sequence ID" value="KAG5600439.1"/>
    <property type="molecule type" value="Genomic_DNA"/>
</dbReference>
<evidence type="ECO:0000313" key="2">
    <source>
        <dbReference type="Proteomes" id="UP000824120"/>
    </source>
</evidence>
<dbReference type="OrthoDB" id="1322553at2759"/>
<dbReference type="Proteomes" id="UP000824120">
    <property type="component" value="Chromosome 6"/>
</dbReference>